<dbReference type="GO" id="GO:0022857">
    <property type="term" value="F:transmembrane transporter activity"/>
    <property type="evidence" value="ECO:0007669"/>
    <property type="project" value="InterPro"/>
</dbReference>
<dbReference type="Gene3D" id="1.10.3730.20">
    <property type="match status" value="1"/>
</dbReference>
<evidence type="ECO:0000256" key="2">
    <source>
        <dbReference type="ARBA" id="ARBA00022448"/>
    </source>
</evidence>
<dbReference type="PANTHER" id="PTHR30561:SF0">
    <property type="entry name" value="GUANIDINIUM EXPORTER"/>
    <property type="match status" value="1"/>
</dbReference>
<dbReference type="RefSeq" id="WP_183409325.1">
    <property type="nucleotide sequence ID" value="NZ_JACHWY010000001.1"/>
</dbReference>
<dbReference type="Pfam" id="PF00893">
    <property type="entry name" value="Multi_Drug_Res"/>
    <property type="match status" value="1"/>
</dbReference>
<dbReference type="InterPro" id="IPR000390">
    <property type="entry name" value="Small_drug/metabolite_transptr"/>
</dbReference>
<evidence type="ECO:0000313" key="12">
    <source>
        <dbReference type="Proteomes" id="UP000537130"/>
    </source>
</evidence>
<name>A0A7W4W388_9GAMM</name>
<feature type="transmembrane region" description="Helical" evidence="10">
    <location>
        <begin position="58"/>
        <end position="78"/>
    </location>
</feature>
<dbReference type="GO" id="GO:0005886">
    <property type="term" value="C:plasma membrane"/>
    <property type="evidence" value="ECO:0007669"/>
    <property type="project" value="UniProtKB-SubCell"/>
</dbReference>
<sequence length="105" mass="10918">MAWLILLLAGVSEIIWVLGLKTGIGAARPWLTLVTVAAMVVSVVLLEVAMRYLPVGTAYTVWVGIGACGAVVAGVVWFGEPMGLIRIVSLICVVLGIVGLKLTSA</sequence>
<dbReference type="PANTHER" id="PTHR30561">
    <property type="entry name" value="SMR FAMILY PROTON-DEPENDENT DRUG EFFLUX TRANSPORTER SUGE"/>
    <property type="match status" value="1"/>
</dbReference>
<evidence type="ECO:0000256" key="8">
    <source>
        <dbReference type="ARBA" id="ARBA00039168"/>
    </source>
</evidence>
<gene>
    <name evidence="11" type="ORF">FHR99_000878</name>
</gene>
<accession>A0A7W4W388</accession>
<evidence type="ECO:0000256" key="6">
    <source>
        <dbReference type="ARBA" id="ARBA00023136"/>
    </source>
</evidence>
<dbReference type="EMBL" id="JACHWY010000001">
    <property type="protein sequence ID" value="MBB3046642.1"/>
    <property type="molecule type" value="Genomic_DNA"/>
</dbReference>
<dbReference type="SUPFAM" id="SSF103481">
    <property type="entry name" value="Multidrug resistance efflux transporter EmrE"/>
    <property type="match status" value="1"/>
</dbReference>
<dbReference type="Proteomes" id="UP000537130">
    <property type="component" value="Unassembled WGS sequence"/>
</dbReference>
<keyword evidence="3" id="KW-1003">Cell membrane</keyword>
<evidence type="ECO:0000256" key="7">
    <source>
        <dbReference type="ARBA" id="ARBA00038151"/>
    </source>
</evidence>
<feature type="transmembrane region" description="Helical" evidence="10">
    <location>
        <begin position="29"/>
        <end position="46"/>
    </location>
</feature>
<dbReference type="InterPro" id="IPR045324">
    <property type="entry name" value="Small_multidrug_res"/>
</dbReference>
<evidence type="ECO:0000256" key="1">
    <source>
        <dbReference type="ARBA" id="ARBA00004651"/>
    </source>
</evidence>
<evidence type="ECO:0000256" key="10">
    <source>
        <dbReference type="SAM" id="Phobius"/>
    </source>
</evidence>
<evidence type="ECO:0000256" key="5">
    <source>
        <dbReference type="ARBA" id="ARBA00022989"/>
    </source>
</evidence>
<reference evidence="11 12" key="1">
    <citation type="submission" date="2020-08" db="EMBL/GenBank/DDBJ databases">
        <title>Genomic Encyclopedia of Type Strains, Phase III (KMG-III): the genomes of soil and plant-associated and newly described type strains.</title>
        <authorList>
            <person name="Whitman W."/>
        </authorList>
    </citation>
    <scope>NUCLEOTIDE SEQUENCE [LARGE SCALE GENOMIC DNA]</scope>
    <source>
        <strain evidence="11 12">CECT 8654</strain>
    </source>
</reference>
<evidence type="ECO:0000256" key="3">
    <source>
        <dbReference type="ARBA" id="ARBA00022475"/>
    </source>
</evidence>
<keyword evidence="6 10" id="KW-0472">Membrane</keyword>
<comment type="caution">
    <text evidence="11">The sequence shown here is derived from an EMBL/GenBank/DDBJ whole genome shotgun (WGS) entry which is preliminary data.</text>
</comment>
<keyword evidence="5 10" id="KW-1133">Transmembrane helix</keyword>
<dbReference type="GO" id="GO:1990961">
    <property type="term" value="P:xenobiotic detoxification by transmembrane export across the plasma membrane"/>
    <property type="evidence" value="ECO:0007669"/>
    <property type="project" value="UniProtKB-ARBA"/>
</dbReference>
<keyword evidence="2" id="KW-0813">Transport</keyword>
<evidence type="ECO:0000256" key="9">
    <source>
        <dbReference type="RuleBase" id="RU003942"/>
    </source>
</evidence>
<comment type="subcellular location">
    <subcellularLocation>
        <location evidence="1 9">Cell membrane</location>
        <topology evidence="1 9">Multi-pass membrane protein</topology>
    </subcellularLocation>
</comment>
<feature type="transmembrane region" description="Helical" evidence="10">
    <location>
        <begin position="84"/>
        <end position="103"/>
    </location>
</feature>
<dbReference type="InterPro" id="IPR037185">
    <property type="entry name" value="EmrE-like"/>
</dbReference>
<keyword evidence="4 9" id="KW-0812">Transmembrane</keyword>
<organism evidence="11 12">
    <name type="scientific">Litorivivens lipolytica</name>
    <dbReference type="NCBI Taxonomy" id="1524264"/>
    <lineage>
        <taxon>Bacteria</taxon>
        <taxon>Pseudomonadati</taxon>
        <taxon>Pseudomonadota</taxon>
        <taxon>Gammaproteobacteria</taxon>
        <taxon>Litorivivens</taxon>
    </lineage>
</organism>
<keyword evidence="12" id="KW-1185">Reference proteome</keyword>
<evidence type="ECO:0000313" key="11">
    <source>
        <dbReference type="EMBL" id="MBB3046642.1"/>
    </source>
</evidence>
<dbReference type="FunFam" id="1.10.3730.20:FF:000001">
    <property type="entry name" value="Quaternary ammonium compound resistance transporter SugE"/>
    <property type="match status" value="1"/>
</dbReference>
<dbReference type="AlphaFoldDB" id="A0A7W4W388"/>
<evidence type="ECO:0000256" key="4">
    <source>
        <dbReference type="ARBA" id="ARBA00022692"/>
    </source>
</evidence>
<proteinExistence type="inferred from homology"/>
<protein>
    <recommendedName>
        <fullName evidence="8">Guanidinium exporter</fullName>
    </recommendedName>
</protein>
<comment type="similarity">
    <text evidence="7">Belongs to the drug/metabolite transporter (DMT) superfamily. Small multidrug resistance (SMR) (TC 2.A.7.1) family. Gdx/SugE subfamily.</text>
</comment>